<keyword evidence="1" id="KW-0812">Transmembrane</keyword>
<dbReference type="EMBL" id="BMDH01000001">
    <property type="protein sequence ID" value="GGI13708.1"/>
    <property type="molecule type" value="Genomic_DNA"/>
</dbReference>
<keyword evidence="1" id="KW-1133">Transmembrane helix</keyword>
<keyword evidence="3" id="KW-1185">Reference proteome</keyword>
<feature type="transmembrane region" description="Helical" evidence="1">
    <location>
        <begin position="83"/>
        <end position="111"/>
    </location>
</feature>
<dbReference type="RefSeq" id="WP_188354850.1">
    <property type="nucleotide sequence ID" value="NZ_BMDH01000001.1"/>
</dbReference>
<comment type="caution">
    <text evidence="2">The sequence shown here is derived from an EMBL/GenBank/DDBJ whole genome shotgun (WGS) entry which is preliminary data.</text>
</comment>
<sequence>MKTLWRLMMLLYAPARTTRNNRHTVSPTSILAVLAFATTTAMVLTVLSGLHAFMLRAKAAHAWDALTSASSTSQADPLDLMSGIYVTLAIFACLILLVPIGTLGGAAARLAAHRRDAQLSALRLAGATSMQVTWLTAVVAAGQALTGSIFGIIGYIAAMPIIKLLRFQNREFTWQELWLGIPTLLLVVLVVTVLALCSALLALHRVIVSPLSVSNRTTPSALRHWRAWLMVILIALSIGLFRSPWASSALGIAFIMIMITACFAVLNTVGPWVIHVSARRMMRHPSSAAHLIALGRVLDDPKRAWRNIAGVALAVFVCGITALCAFFASDSGNDITQQIFLHDIGLGGNLTLAFATILAAVSCAIAQVSAVFDAQREYRTLVLSGTDMRTLDRARLLEVWLPLRAVVLVSIGCVCVLLFPLVGAVVFMQPITLIAFAFGIVLSMSLVLLAVTASHLVAHRVVRLDRREDD</sequence>
<reference evidence="2" key="1">
    <citation type="journal article" date="2014" name="Int. J. Syst. Evol. Microbiol.">
        <title>Complete genome sequence of Corynebacterium casei LMG S-19264T (=DSM 44701T), isolated from a smear-ripened cheese.</title>
        <authorList>
            <consortium name="US DOE Joint Genome Institute (JGI-PGF)"/>
            <person name="Walter F."/>
            <person name="Albersmeier A."/>
            <person name="Kalinowski J."/>
            <person name="Ruckert C."/>
        </authorList>
    </citation>
    <scope>NUCLEOTIDE SEQUENCE</scope>
    <source>
        <strain evidence="2">CCM 8606</strain>
    </source>
</reference>
<feature type="transmembrane region" description="Helical" evidence="1">
    <location>
        <begin position="308"/>
        <end position="328"/>
    </location>
</feature>
<evidence type="ECO:0000313" key="3">
    <source>
        <dbReference type="Proteomes" id="UP000619536"/>
    </source>
</evidence>
<keyword evidence="1" id="KW-0472">Membrane</keyword>
<evidence type="ECO:0000313" key="2">
    <source>
        <dbReference type="EMBL" id="GGI13708.1"/>
    </source>
</evidence>
<feature type="transmembrane region" description="Helical" evidence="1">
    <location>
        <begin position="177"/>
        <end position="204"/>
    </location>
</feature>
<feature type="transmembrane region" description="Helical" evidence="1">
    <location>
        <begin position="225"/>
        <end position="243"/>
    </location>
</feature>
<feature type="transmembrane region" description="Helical" evidence="1">
    <location>
        <begin position="348"/>
        <end position="372"/>
    </location>
</feature>
<feature type="transmembrane region" description="Helical" evidence="1">
    <location>
        <begin position="249"/>
        <end position="274"/>
    </location>
</feature>
<protein>
    <submittedName>
        <fullName evidence="2">Transporter</fullName>
    </submittedName>
</protein>
<feature type="transmembrane region" description="Helical" evidence="1">
    <location>
        <begin position="132"/>
        <end position="157"/>
    </location>
</feature>
<gene>
    <name evidence="2" type="ORF">GCM10007377_07310</name>
</gene>
<evidence type="ECO:0000256" key="1">
    <source>
        <dbReference type="SAM" id="Phobius"/>
    </source>
</evidence>
<organism evidence="2 3">
    <name type="scientific">Galliscardovia ingluviei</name>
    <dbReference type="NCBI Taxonomy" id="1769422"/>
    <lineage>
        <taxon>Bacteria</taxon>
        <taxon>Bacillati</taxon>
        <taxon>Actinomycetota</taxon>
        <taxon>Actinomycetes</taxon>
        <taxon>Bifidobacteriales</taxon>
        <taxon>Bifidobacteriaceae</taxon>
        <taxon>Galliscardovia</taxon>
    </lineage>
</organism>
<feature type="transmembrane region" description="Helical" evidence="1">
    <location>
        <begin position="405"/>
        <end position="427"/>
    </location>
</feature>
<accession>A0A8J3AG55</accession>
<dbReference type="Proteomes" id="UP000619536">
    <property type="component" value="Unassembled WGS sequence"/>
</dbReference>
<reference evidence="2" key="2">
    <citation type="submission" date="2020-09" db="EMBL/GenBank/DDBJ databases">
        <authorList>
            <person name="Sun Q."/>
            <person name="Sedlacek I."/>
        </authorList>
    </citation>
    <scope>NUCLEOTIDE SEQUENCE</scope>
    <source>
        <strain evidence="2">CCM 8606</strain>
    </source>
</reference>
<dbReference type="AlphaFoldDB" id="A0A8J3AG55"/>
<name>A0A8J3AG55_9BIFI</name>
<proteinExistence type="predicted"/>
<feature type="transmembrane region" description="Helical" evidence="1">
    <location>
        <begin position="433"/>
        <end position="458"/>
    </location>
</feature>